<gene>
    <name evidence="4" type="ORF">E1161_01095</name>
</gene>
<evidence type="ECO:0000256" key="2">
    <source>
        <dbReference type="ARBA" id="ARBA00022448"/>
    </source>
</evidence>
<comment type="caution">
    <text evidence="4">The sequence shown here is derived from an EMBL/GenBank/DDBJ whole genome shotgun (WGS) entry which is preliminary data.</text>
</comment>
<evidence type="ECO:0000256" key="1">
    <source>
        <dbReference type="ARBA" id="ARBA00009023"/>
    </source>
</evidence>
<dbReference type="EMBL" id="SMKV01000001">
    <property type="protein sequence ID" value="TDC96845.1"/>
    <property type="molecule type" value="Genomic_DNA"/>
</dbReference>
<dbReference type="InterPro" id="IPR038404">
    <property type="entry name" value="TRAP_DctP_sf"/>
</dbReference>
<evidence type="ECO:0008006" key="6">
    <source>
        <dbReference type="Google" id="ProtNLM"/>
    </source>
</evidence>
<keyword evidence="3" id="KW-0732">Signal</keyword>
<keyword evidence="2" id="KW-0813">Transport</keyword>
<organism evidence="4 5">
    <name type="scientific">Saccharopolyspora aridisoli</name>
    <dbReference type="NCBI Taxonomy" id="2530385"/>
    <lineage>
        <taxon>Bacteria</taxon>
        <taxon>Bacillati</taxon>
        <taxon>Actinomycetota</taxon>
        <taxon>Actinomycetes</taxon>
        <taxon>Pseudonocardiales</taxon>
        <taxon>Pseudonocardiaceae</taxon>
        <taxon>Saccharopolyspora</taxon>
    </lineage>
</organism>
<dbReference type="PROSITE" id="PS51318">
    <property type="entry name" value="TAT"/>
    <property type="match status" value="1"/>
</dbReference>
<sequence length="358" mass="38955">MRGGSSPVNDPDFDVPPRLPGRARCAVPRRSFLAAAGLGVLAGVAGCAPGAHRPVAATYLTTSYDDLYPGVEMFLGKARALGGFDFDVFPSGQLLGAEELVPGMLHGVADLVLQTSSYVSSSFPILGSLELPFTTEDFNRYLRACDPDSDVSRLINRALTGQNLRMLGGMATGFEYLWTIDRPIRTPEDVRGMRLRVAGEIEGETVKALGGAPVFLGSAELYQALERGTIDGMMSYLGTVVSRDLQEILRYGTAAHFGAYTVDAYCRNDWYEALAPQQRHALDEAGRVLFRDGTAKLVDVHEHEYLPAVRDAGVELIELDEARLRPFRDAVSAVHERWRALLGDPAAAQRALQLIRDA</sequence>
<proteinExistence type="inferred from homology"/>
<dbReference type="PANTHER" id="PTHR33376">
    <property type="match status" value="1"/>
</dbReference>
<reference evidence="4 5" key="1">
    <citation type="submission" date="2019-03" db="EMBL/GenBank/DDBJ databases">
        <title>Draft genome sequences of novel Actinobacteria.</title>
        <authorList>
            <person name="Sahin N."/>
            <person name="Ay H."/>
            <person name="Saygin H."/>
        </authorList>
    </citation>
    <scope>NUCLEOTIDE SEQUENCE [LARGE SCALE GENOMIC DNA]</scope>
    <source>
        <strain evidence="4 5">16K404</strain>
    </source>
</reference>
<evidence type="ECO:0000256" key="3">
    <source>
        <dbReference type="ARBA" id="ARBA00022729"/>
    </source>
</evidence>
<dbReference type="PANTHER" id="PTHR33376:SF7">
    <property type="entry name" value="C4-DICARBOXYLATE-BINDING PROTEIN DCTB"/>
    <property type="match status" value="1"/>
</dbReference>
<protein>
    <recommendedName>
        <fullName evidence="6">TRAP transporter substrate-binding protein</fullName>
    </recommendedName>
</protein>
<dbReference type="AlphaFoldDB" id="A0A4V2Y8Q2"/>
<dbReference type="Proteomes" id="UP000294744">
    <property type="component" value="Unassembled WGS sequence"/>
</dbReference>
<evidence type="ECO:0000313" key="5">
    <source>
        <dbReference type="Proteomes" id="UP000294744"/>
    </source>
</evidence>
<name>A0A4V2Y8Q2_9PSEU</name>
<dbReference type="OrthoDB" id="9815946at2"/>
<accession>A0A4V2Y8Q2</accession>
<comment type="similarity">
    <text evidence="1">Belongs to the bacterial solute-binding protein 7 family.</text>
</comment>
<dbReference type="Pfam" id="PF03480">
    <property type="entry name" value="DctP"/>
    <property type="match status" value="1"/>
</dbReference>
<dbReference type="GO" id="GO:0055085">
    <property type="term" value="P:transmembrane transport"/>
    <property type="evidence" value="ECO:0007669"/>
    <property type="project" value="InterPro"/>
</dbReference>
<dbReference type="Gene3D" id="3.40.190.170">
    <property type="entry name" value="Bacterial extracellular solute-binding protein, family 7"/>
    <property type="match status" value="1"/>
</dbReference>
<evidence type="ECO:0000313" key="4">
    <source>
        <dbReference type="EMBL" id="TDC96845.1"/>
    </source>
</evidence>
<keyword evidence="5" id="KW-1185">Reference proteome</keyword>
<dbReference type="InterPro" id="IPR018389">
    <property type="entry name" value="DctP_fam"/>
</dbReference>
<dbReference type="NCBIfam" id="NF037995">
    <property type="entry name" value="TRAP_S1"/>
    <property type="match status" value="1"/>
</dbReference>
<dbReference type="InterPro" id="IPR006311">
    <property type="entry name" value="TAT_signal"/>
</dbReference>